<dbReference type="EMBL" id="JARKNE010000001">
    <property type="protein sequence ID" value="KAK5845256.1"/>
    <property type="molecule type" value="Genomic_DNA"/>
</dbReference>
<gene>
    <name evidence="1" type="ORF">PVK06_001421</name>
</gene>
<name>A0ABR0R212_GOSAR</name>
<protein>
    <submittedName>
        <fullName evidence="1">Uncharacterized protein</fullName>
    </submittedName>
</protein>
<organism evidence="1 2">
    <name type="scientific">Gossypium arboreum</name>
    <name type="common">Tree cotton</name>
    <name type="synonym">Gossypium nanking</name>
    <dbReference type="NCBI Taxonomy" id="29729"/>
    <lineage>
        <taxon>Eukaryota</taxon>
        <taxon>Viridiplantae</taxon>
        <taxon>Streptophyta</taxon>
        <taxon>Embryophyta</taxon>
        <taxon>Tracheophyta</taxon>
        <taxon>Spermatophyta</taxon>
        <taxon>Magnoliopsida</taxon>
        <taxon>eudicotyledons</taxon>
        <taxon>Gunneridae</taxon>
        <taxon>Pentapetalae</taxon>
        <taxon>rosids</taxon>
        <taxon>malvids</taxon>
        <taxon>Malvales</taxon>
        <taxon>Malvaceae</taxon>
        <taxon>Malvoideae</taxon>
        <taxon>Gossypium</taxon>
    </lineage>
</organism>
<proteinExistence type="predicted"/>
<comment type="caution">
    <text evidence="1">The sequence shown here is derived from an EMBL/GenBank/DDBJ whole genome shotgun (WGS) entry which is preliminary data.</text>
</comment>
<evidence type="ECO:0000313" key="2">
    <source>
        <dbReference type="Proteomes" id="UP001358586"/>
    </source>
</evidence>
<reference evidence="1 2" key="1">
    <citation type="submission" date="2023-03" db="EMBL/GenBank/DDBJ databases">
        <title>WGS of Gossypium arboreum.</title>
        <authorList>
            <person name="Yu D."/>
        </authorList>
    </citation>
    <scope>NUCLEOTIDE SEQUENCE [LARGE SCALE GENOMIC DNA]</scope>
    <source>
        <tissue evidence="1">Leaf</tissue>
    </source>
</reference>
<evidence type="ECO:0000313" key="1">
    <source>
        <dbReference type="EMBL" id="KAK5845256.1"/>
    </source>
</evidence>
<sequence length="208" mass="24022">MNSLEETDDRQLGTSEYLAKTPCDLYDYMFEQESLSTPLEEVLHNVSTFDLRDQCSTENYPKLNLESPQGFGIRDENELKIDTEVFDPINIDIQVEVVIDVEVERTTNLELKPILNEIVDELIHFMAITEEVSIEEIDEFIMFSFEEGKAQETKASRDMEWRKDTPEDKLRLVRILHQVARDVDVALVEDKAISLESIEDFGSNLALI</sequence>
<keyword evidence="2" id="KW-1185">Reference proteome</keyword>
<dbReference type="Proteomes" id="UP001358586">
    <property type="component" value="Chromosome 1"/>
</dbReference>
<accession>A0ABR0R212</accession>